<organism evidence="1 2">
    <name type="scientific">Ilex paraguariensis</name>
    <name type="common">yerba mate</name>
    <dbReference type="NCBI Taxonomy" id="185542"/>
    <lineage>
        <taxon>Eukaryota</taxon>
        <taxon>Viridiplantae</taxon>
        <taxon>Streptophyta</taxon>
        <taxon>Embryophyta</taxon>
        <taxon>Tracheophyta</taxon>
        <taxon>Spermatophyta</taxon>
        <taxon>Magnoliopsida</taxon>
        <taxon>eudicotyledons</taxon>
        <taxon>Gunneridae</taxon>
        <taxon>Pentapetalae</taxon>
        <taxon>asterids</taxon>
        <taxon>campanulids</taxon>
        <taxon>Aquifoliales</taxon>
        <taxon>Aquifoliaceae</taxon>
        <taxon>Ilex</taxon>
    </lineage>
</organism>
<dbReference type="Proteomes" id="UP001642360">
    <property type="component" value="Unassembled WGS sequence"/>
</dbReference>
<reference evidence="1 2" key="1">
    <citation type="submission" date="2024-02" db="EMBL/GenBank/DDBJ databases">
        <authorList>
            <person name="Vignale AGUSTIN F."/>
            <person name="Sosa J E."/>
            <person name="Modenutti C."/>
        </authorList>
    </citation>
    <scope>NUCLEOTIDE SEQUENCE [LARGE SCALE GENOMIC DNA]</scope>
</reference>
<name>A0ABC8S431_9AQUA</name>
<dbReference type="EMBL" id="CAUOFW020002170">
    <property type="protein sequence ID" value="CAK9151912.1"/>
    <property type="molecule type" value="Genomic_DNA"/>
</dbReference>
<dbReference type="AlphaFoldDB" id="A0ABC8S431"/>
<keyword evidence="2" id="KW-1185">Reference proteome</keyword>
<accession>A0ABC8S431</accession>
<evidence type="ECO:0000313" key="1">
    <source>
        <dbReference type="EMBL" id="CAK9151912.1"/>
    </source>
</evidence>
<evidence type="ECO:0000313" key="2">
    <source>
        <dbReference type="Proteomes" id="UP001642360"/>
    </source>
</evidence>
<comment type="caution">
    <text evidence="1">The sequence shown here is derived from an EMBL/GenBank/DDBJ whole genome shotgun (WGS) entry which is preliminary data.</text>
</comment>
<sequence>MRLKAFVRGKRFTVTLADVVEVTRLPRVAKPGYPCVPKDTPKLDAIAGANAKIVVLLHAMGNGVQKDLPNLIVKEIFDASNNEFSMVLFLWEELLLLCMRKKGVEFPIVVEYKESISAILGSTVGKNTRQATIMIDEDEGGDIGV</sequence>
<proteinExistence type="predicted"/>
<protein>
    <submittedName>
        <fullName evidence="1">Uncharacterized protein</fullName>
    </submittedName>
</protein>
<gene>
    <name evidence="1" type="ORF">ILEXP_LOCUS20080</name>
</gene>